<keyword evidence="1" id="KW-0812">Transmembrane</keyword>
<keyword evidence="1" id="KW-0472">Membrane</keyword>
<feature type="transmembrane region" description="Helical" evidence="1">
    <location>
        <begin position="60"/>
        <end position="79"/>
    </location>
</feature>
<dbReference type="AlphaFoldDB" id="A0A3N4MCE6"/>
<evidence type="ECO:0000313" key="3">
    <source>
        <dbReference type="Proteomes" id="UP000267821"/>
    </source>
</evidence>
<evidence type="ECO:0000256" key="1">
    <source>
        <dbReference type="SAM" id="Phobius"/>
    </source>
</evidence>
<gene>
    <name evidence="2" type="ORF">L211DRAFT_864418</name>
</gene>
<reference evidence="2 3" key="1">
    <citation type="journal article" date="2018" name="Nat. Ecol. Evol.">
        <title>Pezizomycetes genomes reveal the molecular basis of ectomycorrhizal truffle lifestyle.</title>
        <authorList>
            <person name="Murat C."/>
            <person name="Payen T."/>
            <person name="Noel B."/>
            <person name="Kuo A."/>
            <person name="Morin E."/>
            <person name="Chen J."/>
            <person name="Kohler A."/>
            <person name="Krizsan K."/>
            <person name="Balestrini R."/>
            <person name="Da Silva C."/>
            <person name="Montanini B."/>
            <person name="Hainaut M."/>
            <person name="Levati E."/>
            <person name="Barry K.W."/>
            <person name="Belfiori B."/>
            <person name="Cichocki N."/>
            <person name="Clum A."/>
            <person name="Dockter R.B."/>
            <person name="Fauchery L."/>
            <person name="Guy J."/>
            <person name="Iotti M."/>
            <person name="Le Tacon F."/>
            <person name="Lindquist E.A."/>
            <person name="Lipzen A."/>
            <person name="Malagnac F."/>
            <person name="Mello A."/>
            <person name="Molinier V."/>
            <person name="Miyauchi S."/>
            <person name="Poulain J."/>
            <person name="Riccioni C."/>
            <person name="Rubini A."/>
            <person name="Sitrit Y."/>
            <person name="Splivallo R."/>
            <person name="Traeger S."/>
            <person name="Wang M."/>
            <person name="Zifcakova L."/>
            <person name="Wipf D."/>
            <person name="Zambonelli A."/>
            <person name="Paolocci F."/>
            <person name="Nowrousian M."/>
            <person name="Ottonello S."/>
            <person name="Baldrian P."/>
            <person name="Spatafora J.W."/>
            <person name="Henrissat B."/>
            <person name="Nagy L.G."/>
            <person name="Aury J.M."/>
            <person name="Wincker P."/>
            <person name="Grigoriev I.V."/>
            <person name="Bonfante P."/>
            <person name="Martin F.M."/>
        </authorList>
    </citation>
    <scope>NUCLEOTIDE SEQUENCE [LARGE SCALE GENOMIC DNA]</scope>
    <source>
        <strain evidence="2 3">ATCC MYA-4762</strain>
    </source>
</reference>
<name>A0A3N4MCE6_9PEZI</name>
<proteinExistence type="predicted"/>
<keyword evidence="1" id="KW-1133">Transmembrane helix</keyword>
<sequence>MDITGETPPPQQHEYQQQQHPGALTGIILPALKVGALTGTTGFITGGLIATLKSSPTTGLFALGTGVNCFFLGSTYWAFRNSMLKLAPMWYPSLRIATPRDRTAISGAAGALTGATGGLVLRGRGHVIPGAIMWGLTGIGAQYLYAIADERHSENVQQQPASAQASRKGFWERAFRSEWSPVKRLTHEEYKRMLEEKLLGVEADIALIDEEIENLRKSSDKVSGS</sequence>
<evidence type="ECO:0000313" key="2">
    <source>
        <dbReference type="EMBL" id="RPB29872.1"/>
    </source>
</evidence>
<evidence type="ECO:0008006" key="4">
    <source>
        <dbReference type="Google" id="ProtNLM"/>
    </source>
</evidence>
<organism evidence="2 3">
    <name type="scientific">Terfezia boudieri ATCC MYA-4762</name>
    <dbReference type="NCBI Taxonomy" id="1051890"/>
    <lineage>
        <taxon>Eukaryota</taxon>
        <taxon>Fungi</taxon>
        <taxon>Dikarya</taxon>
        <taxon>Ascomycota</taxon>
        <taxon>Pezizomycotina</taxon>
        <taxon>Pezizomycetes</taxon>
        <taxon>Pezizales</taxon>
        <taxon>Pezizaceae</taxon>
        <taxon>Terfezia</taxon>
    </lineage>
</organism>
<accession>A0A3N4MCE6</accession>
<dbReference type="OrthoDB" id="5565730at2759"/>
<dbReference type="PANTHER" id="PTHR41390:SF1">
    <property type="entry name" value="NADH-UBIQUINONE OXIDOREDUCTASE 213 KDA SUBUNIT"/>
    <property type="match status" value="1"/>
</dbReference>
<dbReference type="InParanoid" id="A0A3N4MCE6"/>
<keyword evidence="3" id="KW-1185">Reference proteome</keyword>
<dbReference type="PANTHER" id="PTHR41390">
    <property type="entry name" value="CHROMOSOME 7, WHOLE GENOME SHOTGUN SEQUENCE"/>
    <property type="match status" value="1"/>
</dbReference>
<dbReference type="Proteomes" id="UP000267821">
    <property type="component" value="Unassembled WGS sequence"/>
</dbReference>
<dbReference type="STRING" id="1051890.A0A3N4MCE6"/>
<dbReference type="EMBL" id="ML121527">
    <property type="protein sequence ID" value="RPB29872.1"/>
    <property type="molecule type" value="Genomic_DNA"/>
</dbReference>
<protein>
    <recommendedName>
        <fullName evidence="4">Transmembrane protein</fullName>
    </recommendedName>
</protein>